<evidence type="ECO:0000313" key="1">
    <source>
        <dbReference type="EMBL" id="KAL0484441.1"/>
    </source>
</evidence>
<organism evidence="1 2">
    <name type="scientific">Acrasis kona</name>
    <dbReference type="NCBI Taxonomy" id="1008807"/>
    <lineage>
        <taxon>Eukaryota</taxon>
        <taxon>Discoba</taxon>
        <taxon>Heterolobosea</taxon>
        <taxon>Tetramitia</taxon>
        <taxon>Eutetramitia</taxon>
        <taxon>Acrasidae</taxon>
        <taxon>Acrasis</taxon>
    </lineage>
</organism>
<dbReference type="AlphaFoldDB" id="A0AAW2Z5Q6"/>
<gene>
    <name evidence="1" type="ORF">AKO1_005186</name>
</gene>
<sequence length="429" mass="48617">MCLSVLFDSNNHIPSTLFNNESDVGNFTLTTIEKFLFEMADDNVIYDPVFDLLAVLAGCENYTPGCIDIIIKLLSSMLVPPQIHIGCIKTLSIIVEASRSARSMVLNEHDSINQLKNHINDHLHEVGDVDNFMVKLKEHDLDKDFMQSWHHCICTCLVENFNNSCGWHDFIIRQCIWACLNGTKYHCKEALQYLYICSRSNNKDYQSILCANSASLIESFVYCLHNRDDVVAYMVINEACDHLIVTDSVRDFVAVLLSHDKNQVSVLAKNTIPLLKESRLPQLRKAVLKLFSTMSTAISSTTGAQMNFFADYLGSQIILPFIENKNMIETIGEEDRAYIIQVLISENRIIPMLADADASKINPYLKDKKDMLMLADVRVENNTSLSLIKELISNPLQGLQDQNKILSVVLPINTKMIKDRVMLMLKSKL</sequence>
<dbReference type="EMBL" id="JAOPGA020001042">
    <property type="protein sequence ID" value="KAL0484441.1"/>
    <property type="molecule type" value="Genomic_DNA"/>
</dbReference>
<accession>A0AAW2Z5Q6</accession>
<name>A0AAW2Z5Q6_9EUKA</name>
<reference evidence="1 2" key="1">
    <citation type="submission" date="2024-03" db="EMBL/GenBank/DDBJ databases">
        <title>The Acrasis kona genome and developmental transcriptomes reveal deep origins of eukaryotic multicellular pathways.</title>
        <authorList>
            <person name="Sheikh S."/>
            <person name="Fu C.-J."/>
            <person name="Brown M.W."/>
            <person name="Baldauf S.L."/>
        </authorList>
    </citation>
    <scope>NUCLEOTIDE SEQUENCE [LARGE SCALE GENOMIC DNA]</scope>
    <source>
        <strain evidence="1 2">ATCC MYA-3509</strain>
    </source>
</reference>
<keyword evidence="2" id="KW-1185">Reference proteome</keyword>
<evidence type="ECO:0000313" key="2">
    <source>
        <dbReference type="Proteomes" id="UP001431209"/>
    </source>
</evidence>
<dbReference type="Proteomes" id="UP001431209">
    <property type="component" value="Unassembled WGS sequence"/>
</dbReference>
<proteinExistence type="predicted"/>
<protein>
    <submittedName>
        <fullName evidence="1">Uncharacterized protein</fullName>
    </submittedName>
</protein>
<comment type="caution">
    <text evidence="1">The sequence shown here is derived from an EMBL/GenBank/DDBJ whole genome shotgun (WGS) entry which is preliminary data.</text>
</comment>